<evidence type="ECO:0000313" key="1">
    <source>
        <dbReference type="EMBL" id="KAK2155812.1"/>
    </source>
</evidence>
<organism evidence="1 2">
    <name type="scientific">Paralvinella palmiformis</name>
    <dbReference type="NCBI Taxonomy" id="53620"/>
    <lineage>
        <taxon>Eukaryota</taxon>
        <taxon>Metazoa</taxon>
        <taxon>Spiralia</taxon>
        <taxon>Lophotrochozoa</taxon>
        <taxon>Annelida</taxon>
        <taxon>Polychaeta</taxon>
        <taxon>Sedentaria</taxon>
        <taxon>Canalipalpata</taxon>
        <taxon>Terebellida</taxon>
        <taxon>Terebelliformia</taxon>
        <taxon>Alvinellidae</taxon>
        <taxon>Paralvinella</taxon>
    </lineage>
</organism>
<dbReference type="Proteomes" id="UP001208570">
    <property type="component" value="Unassembled WGS sequence"/>
</dbReference>
<feature type="non-terminal residue" evidence="1">
    <location>
        <position position="1"/>
    </location>
</feature>
<keyword evidence="2" id="KW-1185">Reference proteome</keyword>
<name>A0AAD9N3I5_9ANNE</name>
<sequence>YFQPSEAHSHLAVDEEVKQNLFDDTEAVSGGQSRGSNIFGDTKLSLGMESESRLSGPLKKNEENNGLLDALGDKPFGGKVSCSQKQQGLYEINCIYVFIT</sequence>
<comment type="caution">
    <text evidence="1">The sequence shown here is derived from an EMBL/GenBank/DDBJ whole genome shotgun (WGS) entry which is preliminary data.</text>
</comment>
<reference evidence="1" key="1">
    <citation type="journal article" date="2023" name="Mol. Biol. Evol.">
        <title>Third-Generation Sequencing Reveals the Adaptive Role of the Epigenome in Three Deep-Sea Polychaetes.</title>
        <authorList>
            <person name="Perez M."/>
            <person name="Aroh O."/>
            <person name="Sun Y."/>
            <person name="Lan Y."/>
            <person name="Juniper S.K."/>
            <person name="Young C.R."/>
            <person name="Angers B."/>
            <person name="Qian P.Y."/>
        </authorList>
    </citation>
    <scope>NUCLEOTIDE SEQUENCE</scope>
    <source>
        <strain evidence="1">P08H-3</strain>
    </source>
</reference>
<accession>A0AAD9N3I5</accession>
<evidence type="ECO:0000313" key="2">
    <source>
        <dbReference type="Proteomes" id="UP001208570"/>
    </source>
</evidence>
<gene>
    <name evidence="1" type="ORF">LSH36_230g01000</name>
</gene>
<protein>
    <submittedName>
        <fullName evidence="1">Uncharacterized protein</fullName>
    </submittedName>
</protein>
<dbReference type="EMBL" id="JAODUP010000230">
    <property type="protein sequence ID" value="KAK2155812.1"/>
    <property type="molecule type" value="Genomic_DNA"/>
</dbReference>
<dbReference type="AlphaFoldDB" id="A0AAD9N3I5"/>
<proteinExistence type="predicted"/>